<feature type="region of interest" description="Disordered" evidence="1">
    <location>
        <begin position="91"/>
        <end position="112"/>
    </location>
</feature>
<protein>
    <submittedName>
        <fullName evidence="2">Transposase</fullName>
    </submittedName>
</protein>
<dbReference type="AlphaFoldDB" id="A0A179EXS9"/>
<evidence type="ECO:0000313" key="3">
    <source>
        <dbReference type="Proteomes" id="UP000078397"/>
    </source>
</evidence>
<reference evidence="2 3" key="1">
    <citation type="journal article" date="2016" name="PLoS Pathog.">
        <title>Biosynthesis of antibiotic leucinostatins in bio-control fungus Purpureocillium lilacinum and their inhibition on phytophthora revealed by genome mining.</title>
        <authorList>
            <person name="Wang G."/>
            <person name="Liu Z."/>
            <person name="Lin R."/>
            <person name="Li E."/>
            <person name="Mao Z."/>
            <person name="Ling J."/>
            <person name="Yang Y."/>
            <person name="Yin W.B."/>
            <person name="Xie B."/>
        </authorList>
    </citation>
    <scope>NUCLEOTIDE SEQUENCE [LARGE SCALE GENOMIC DNA]</scope>
    <source>
        <strain evidence="2">170</strain>
    </source>
</reference>
<evidence type="ECO:0000256" key="1">
    <source>
        <dbReference type="SAM" id="MobiDB-lite"/>
    </source>
</evidence>
<name>A0A179EXS9_METCM</name>
<dbReference type="RefSeq" id="XP_018135952.1">
    <property type="nucleotide sequence ID" value="XM_018294871.1"/>
</dbReference>
<dbReference type="Proteomes" id="UP000078397">
    <property type="component" value="Unassembled WGS sequence"/>
</dbReference>
<gene>
    <name evidence="2" type="ORF">VFPPC_17122</name>
</gene>
<accession>A0A179EXS9</accession>
<dbReference type="GeneID" id="28858865"/>
<comment type="caution">
    <text evidence="2">The sequence shown here is derived from an EMBL/GenBank/DDBJ whole genome shotgun (WGS) entry which is preliminary data.</text>
</comment>
<dbReference type="KEGG" id="pchm:VFPPC_17122"/>
<evidence type="ECO:0000313" key="2">
    <source>
        <dbReference type="EMBL" id="OAQ57653.1"/>
    </source>
</evidence>
<sequence length="129" mass="13862">MDICRLLNTQSPSPGRAATVTAAIAANDPRDDDYTGATIPQLPPSTLFDTYDDLFAFLRNFHLSNGAAIVKASSSSRRDIGGIIQPSHVVFKCDRGPRRPSQSSGLRKPSSQKLDCLVKITAKATKSSN</sequence>
<keyword evidence="3" id="KW-1185">Reference proteome</keyword>
<proteinExistence type="predicted"/>
<feature type="compositionally biased region" description="Polar residues" evidence="1">
    <location>
        <begin position="100"/>
        <end position="112"/>
    </location>
</feature>
<dbReference type="EMBL" id="LSBJ02000015">
    <property type="protein sequence ID" value="OAQ57653.1"/>
    <property type="molecule type" value="Genomic_DNA"/>
</dbReference>
<dbReference type="OrthoDB" id="4953097at2759"/>
<organism evidence="2 3">
    <name type="scientific">Pochonia chlamydosporia 170</name>
    <dbReference type="NCBI Taxonomy" id="1380566"/>
    <lineage>
        <taxon>Eukaryota</taxon>
        <taxon>Fungi</taxon>
        <taxon>Dikarya</taxon>
        <taxon>Ascomycota</taxon>
        <taxon>Pezizomycotina</taxon>
        <taxon>Sordariomycetes</taxon>
        <taxon>Hypocreomycetidae</taxon>
        <taxon>Hypocreales</taxon>
        <taxon>Clavicipitaceae</taxon>
        <taxon>Pochonia</taxon>
    </lineage>
</organism>
<dbReference type="STRING" id="1380566.A0A179EXS9"/>